<dbReference type="CDD" id="cd00085">
    <property type="entry name" value="HNHc"/>
    <property type="match status" value="1"/>
</dbReference>
<dbReference type="GO" id="GO:0004519">
    <property type="term" value="F:endonuclease activity"/>
    <property type="evidence" value="ECO:0007669"/>
    <property type="project" value="UniProtKB-KW"/>
</dbReference>
<dbReference type="Pfam" id="PF01844">
    <property type="entry name" value="HNH"/>
    <property type="match status" value="1"/>
</dbReference>
<name>A0ABW5ZIH8_9BACL</name>
<keyword evidence="1" id="KW-0540">Nuclease</keyword>
<organism evidence="6 7">
    <name type="scientific">Jeotgalibacillus terrae</name>
    <dbReference type="NCBI Taxonomy" id="587735"/>
    <lineage>
        <taxon>Bacteria</taxon>
        <taxon>Bacillati</taxon>
        <taxon>Bacillota</taxon>
        <taxon>Bacilli</taxon>
        <taxon>Bacillales</taxon>
        <taxon>Caryophanaceae</taxon>
        <taxon>Jeotgalibacillus</taxon>
    </lineage>
</organism>
<evidence type="ECO:0000256" key="1">
    <source>
        <dbReference type="ARBA" id="ARBA00022722"/>
    </source>
</evidence>
<dbReference type="Proteomes" id="UP001597561">
    <property type="component" value="Unassembled WGS sequence"/>
</dbReference>
<accession>A0ABW5ZIH8</accession>
<comment type="caution">
    <text evidence="6">The sequence shown here is derived from an EMBL/GenBank/DDBJ whole genome shotgun (WGS) entry which is preliminary data.</text>
</comment>
<dbReference type="InterPro" id="IPR002711">
    <property type="entry name" value="HNH"/>
</dbReference>
<evidence type="ECO:0000259" key="5">
    <source>
        <dbReference type="SMART" id="SM00507"/>
    </source>
</evidence>
<evidence type="ECO:0000256" key="3">
    <source>
        <dbReference type="ARBA" id="ARBA00038412"/>
    </source>
</evidence>
<keyword evidence="2" id="KW-0378">Hydrolase</keyword>
<dbReference type="EMBL" id="JBHUPG010000008">
    <property type="protein sequence ID" value="MFD2911327.1"/>
    <property type="molecule type" value="Genomic_DNA"/>
</dbReference>
<reference evidence="7" key="1">
    <citation type="journal article" date="2019" name="Int. J. Syst. Evol. Microbiol.">
        <title>The Global Catalogue of Microorganisms (GCM) 10K type strain sequencing project: providing services to taxonomists for standard genome sequencing and annotation.</title>
        <authorList>
            <consortium name="The Broad Institute Genomics Platform"/>
            <consortium name="The Broad Institute Genome Sequencing Center for Infectious Disease"/>
            <person name="Wu L."/>
            <person name="Ma J."/>
        </authorList>
    </citation>
    <scope>NUCLEOTIDE SEQUENCE [LARGE SCALE GENOMIC DNA]</scope>
    <source>
        <strain evidence="7">KCTC 13528</strain>
    </source>
</reference>
<keyword evidence="6" id="KW-0255">Endonuclease</keyword>
<gene>
    <name evidence="6" type="ORF">ACFS5P_05525</name>
</gene>
<proteinExistence type="inferred from homology"/>
<keyword evidence="7" id="KW-1185">Reference proteome</keyword>
<evidence type="ECO:0000256" key="4">
    <source>
        <dbReference type="ARBA" id="ARBA00040194"/>
    </source>
</evidence>
<dbReference type="PANTHER" id="PTHR41286:SF1">
    <property type="entry name" value="HNH NUCLEASE YAJD-RELATED"/>
    <property type="match status" value="1"/>
</dbReference>
<dbReference type="InterPro" id="IPR003615">
    <property type="entry name" value="HNH_nuc"/>
</dbReference>
<evidence type="ECO:0000256" key="2">
    <source>
        <dbReference type="ARBA" id="ARBA00022801"/>
    </source>
</evidence>
<evidence type="ECO:0000313" key="6">
    <source>
        <dbReference type="EMBL" id="MFD2911327.1"/>
    </source>
</evidence>
<dbReference type="PANTHER" id="PTHR41286">
    <property type="entry name" value="HNH NUCLEASE YAJD-RELATED"/>
    <property type="match status" value="1"/>
</dbReference>
<dbReference type="Gene3D" id="1.10.30.50">
    <property type="match status" value="1"/>
</dbReference>
<sequence length="128" mass="15295">MKYCDFNGCPNKVAKGRYCEEHQGTRKPKKKSLYDTSNKQLYNSKEWKAVRQFVYEREKGCCQRCGKFVFGKQAQVHHKVKVKQDRTLQLEPDNLKLLCPKCHSIEENYGEKENYFKNYFFQKPPTQK</sequence>
<protein>
    <recommendedName>
        <fullName evidence="4">Putative HNH nuclease YajD</fullName>
    </recommendedName>
</protein>
<comment type="similarity">
    <text evidence="3">Belongs to the HNH nuclease family.</text>
</comment>
<feature type="domain" description="HNH nuclease" evidence="5">
    <location>
        <begin position="49"/>
        <end position="104"/>
    </location>
</feature>
<evidence type="ECO:0000313" key="7">
    <source>
        <dbReference type="Proteomes" id="UP001597561"/>
    </source>
</evidence>
<dbReference type="SMART" id="SM00507">
    <property type="entry name" value="HNHc"/>
    <property type="match status" value="1"/>
</dbReference>
<dbReference type="RefSeq" id="WP_204727909.1">
    <property type="nucleotide sequence ID" value="NZ_JAFBDK010000001.1"/>
</dbReference>